<dbReference type="GO" id="GO:0016020">
    <property type="term" value="C:membrane"/>
    <property type="evidence" value="ECO:0007669"/>
    <property type="project" value="UniProtKB-SubCell"/>
</dbReference>
<feature type="transmembrane region" description="Helical" evidence="7">
    <location>
        <begin position="31"/>
        <end position="49"/>
    </location>
</feature>
<dbReference type="EMBL" id="WTYV01000009">
    <property type="protein sequence ID" value="MXO73437.1"/>
    <property type="molecule type" value="Genomic_DNA"/>
</dbReference>
<dbReference type="AlphaFoldDB" id="A0A844Z496"/>
<evidence type="ECO:0000256" key="4">
    <source>
        <dbReference type="ARBA" id="ARBA00022801"/>
    </source>
</evidence>
<comment type="subcellular location">
    <subcellularLocation>
        <location evidence="1">Membrane</location>
        <topology evidence="1">Multi-pass membrane protein</topology>
    </subcellularLocation>
</comment>
<evidence type="ECO:0000256" key="7">
    <source>
        <dbReference type="SAM" id="Phobius"/>
    </source>
</evidence>
<evidence type="ECO:0000256" key="5">
    <source>
        <dbReference type="ARBA" id="ARBA00022989"/>
    </source>
</evidence>
<organism evidence="9 10">
    <name type="scientific">Alteraurantiacibacter buctensis</name>
    <dbReference type="NCBI Taxonomy" id="1503981"/>
    <lineage>
        <taxon>Bacteria</taxon>
        <taxon>Pseudomonadati</taxon>
        <taxon>Pseudomonadota</taxon>
        <taxon>Alphaproteobacteria</taxon>
        <taxon>Sphingomonadales</taxon>
        <taxon>Erythrobacteraceae</taxon>
        <taxon>Alteraurantiacibacter</taxon>
    </lineage>
</organism>
<comment type="similarity">
    <text evidence="2">Belongs to the peptidase S54 family.</text>
</comment>
<evidence type="ECO:0000313" key="9">
    <source>
        <dbReference type="EMBL" id="MXO73437.1"/>
    </source>
</evidence>
<dbReference type="Pfam" id="PF01694">
    <property type="entry name" value="Rhomboid"/>
    <property type="match status" value="1"/>
</dbReference>
<accession>A0A844Z496</accession>
<protein>
    <submittedName>
        <fullName evidence="9">Rhomboid family intramembrane serine protease</fullName>
    </submittedName>
</protein>
<name>A0A844Z496_9SPHN</name>
<keyword evidence="6 7" id="KW-0472">Membrane</keyword>
<dbReference type="InterPro" id="IPR035952">
    <property type="entry name" value="Rhomboid-like_sf"/>
</dbReference>
<dbReference type="PANTHER" id="PTHR43731">
    <property type="entry name" value="RHOMBOID PROTEASE"/>
    <property type="match status" value="1"/>
</dbReference>
<evidence type="ECO:0000256" key="3">
    <source>
        <dbReference type="ARBA" id="ARBA00022692"/>
    </source>
</evidence>
<keyword evidence="10" id="KW-1185">Reference proteome</keyword>
<evidence type="ECO:0000259" key="8">
    <source>
        <dbReference type="Pfam" id="PF01694"/>
    </source>
</evidence>
<dbReference type="GO" id="GO:0006508">
    <property type="term" value="P:proteolysis"/>
    <property type="evidence" value="ECO:0007669"/>
    <property type="project" value="UniProtKB-KW"/>
</dbReference>
<evidence type="ECO:0000256" key="2">
    <source>
        <dbReference type="ARBA" id="ARBA00009045"/>
    </source>
</evidence>
<proteinExistence type="inferred from homology"/>
<feature type="transmembrane region" description="Helical" evidence="7">
    <location>
        <begin position="200"/>
        <end position="221"/>
    </location>
</feature>
<feature type="transmembrane region" description="Helical" evidence="7">
    <location>
        <begin position="137"/>
        <end position="156"/>
    </location>
</feature>
<dbReference type="PANTHER" id="PTHR43731:SF14">
    <property type="entry name" value="PRESENILIN-ASSOCIATED RHOMBOID-LIKE PROTEIN, MITOCHONDRIAL"/>
    <property type="match status" value="1"/>
</dbReference>
<dbReference type="Gene3D" id="1.20.1540.10">
    <property type="entry name" value="Rhomboid-like"/>
    <property type="match status" value="1"/>
</dbReference>
<evidence type="ECO:0000256" key="1">
    <source>
        <dbReference type="ARBA" id="ARBA00004141"/>
    </source>
</evidence>
<keyword evidence="4" id="KW-0378">Hydrolase</keyword>
<keyword evidence="3 7" id="KW-0812">Transmembrane</keyword>
<dbReference type="GO" id="GO:0004252">
    <property type="term" value="F:serine-type endopeptidase activity"/>
    <property type="evidence" value="ECO:0007669"/>
    <property type="project" value="InterPro"/>
</dbReference>
<dbReference type="InterPro" id="IPR050925">
    <property type="entry name" value="Rhomboid_protease_S54"/>
</dbReference>
<dbReference type="SUPFAM" id="SSF144091">
    <property type="entry name" value="Rhomboid-like"/>
    <property type="match status" value="1"/>
</dbReference>
<gene>
    <name evidence="9" type="ORF">GRI99_17575</name>
</gene>
<comment type="caution">
    <text evidence="9">The sequence shown here is derived from an EMBL/GenBank/DDBJ whole genome shotgun (WGS) entry which is preliminary data.</text>
</comment>
<sequence length="228" mass="23818">MPEPARLPSAQVSVPRIVRSVGQLPSRGSHLPGGILLALCWGAWLWFVVEGRSMAKWGISAASLAEGRYDTLLLTMFAHAGLLHLGMNSAVLASLAPVTVGAMGGARRGAGPFFAFYLLAGLAGSLLYVAFNPDGTIPAVGASGAISGLIGFVARLGTHGRLLPLLGRELALRIWDFLKANLILIALFALPALFGGGGIMIAWEAHLGGFLFGLLTAGWFLRHRAPAS</sequence>
<feature type="transmembrane region" description="Helical" evidence="7">
    <location>
        <begin position="113"/>
        <end position="131"/>
    </location>
</feature>
<dbReference type="RefSeq" id="WP_237438439.1">
    <property type="nucleotide sequence ID" value="NZ_WTYV01000009.1"/>
</dbReference>
<feature type="domain" description="Peptidase S54 rhomboid" evidence="8">
    <location>
        <begin position="70"/>
        <end position="220"/>
    </location>
</feature>
<keyword evidence="9" id="KW-0645">Protease</keyword>
<keyword evidence="5 7" id="KW-1133">Transmembrane helix</keyword>
<dbReference type="InterPro" id="IPR022764">
    <property type="entry name" value="Peptidase_S54_rhomboid_dom"/>
</dbReference>
<feature type="transmembrane region" description="Helical" evidence="7">
    <location>
        <begin position="177"/>
        <end position="194"/>
    </location>
</feature>
<dbReference type="Proteomes" id="UP000466966">
    <property type="component" value="Unassembled WGS sequence"/>
</dbReference>
<evidence type="ECO:0000313" key="10">
    <source>
        <dbReference type="Proteomes" id="UP000466966"/>
    </source>
</evidence>
<evidence type="ECO:0000256" key="6">
    <source>
        <dbReference type="ARBA" id="ARBA00023136"/>
    </source>
</evidence>
<reference evidence="9 10" key="1">
    <citation type="submission" date="2019-12" db="EMBL/GenBank/DDBJ databases">
        <title>Genomic-based taxomic classification of the family Erythrobacteraceae.</title>
        <authorList>
            <person name="Xu L."/>
        </authorList>
    </citation>
    <scope>NUCLEOTIDE SEQUENCE [LARGE SCALE GENOMIC DNA]</scope>
    <source>
        <strain evidence="9 10">M0322</strain>
    </source>
</reference>